<dbReference type="RefSeq" id="WP_342846917.1">
    <property type="nucleotide sequence ID" value="NZ_JBBMQO010000002.1"/>
</dbReference>
<reference evidence="1 2" key="1">
    <citation type="submission" date="2024-03" db="EMBL/GenBank/DDBJ databases">
        <title>Community enrichment and isolation of bacterial strains for fucoidan degradation.</title>
        <authorList>
            <person name="Sichert A."/>
        </authorList>
    </citation>
    <scope>NUCLEOTIDE SEQUENCE [LARGE SCALE GENOMIC DNA]</scope>
    <source>
        <strain evidence="1 2">AS62</strain>
    </source>
</reference>
<comment type="caution">
    <text evidence="1">The sequence shown here is derived from an EMBL/GenBank/DDBJ whole genome shotgun (WGS) entry which is preliminary data.</text>
</comment>
<accession>A0ABU9T3B7</accession>
<proteinExistence type="predicted"/>
<name>A0ABU9T3B7_9HYPH</name>
<dbReference type="Pfam" id="PF02620">
    <property type="entry name" value="YceD"/>
    <property type="match status" value="1"/>
</dbReference>
<evidence type="ECO:0000313" key="2">
    <source>
        <dbReference type="Proteomes" id="UP001477870"/>
    </source>
</evidence>
<keyword evidence="2" id="KW-1185">Reference proteome</keyword>
<evidence type="ECO:0000313" key="1">
    <source>
        <dbReference type="EMBL" id="MEM5500621.1"/>
    </source>
</evidence>
<dbReference type="InterPro" id="IPR003772">
    <property type="entry name" value="YceD"/>
</dbReference>
<dbReference type="Proteomes" id="UP001477870">
    <property type="component" value="Unassembled WGS sequence"/>
</dbReference>
<gene>
    <name evidence="1" type="ORF">WNY59_03355</name>
</gene>
<organism evidence="1 2">
    <name type="scientific">Ahrensia kielensis</name>
    <dbReference type="NCBI Taxonomy" id="76980"/>
    <lineage>
        <taxon>Bacteria</taxon>
        <taxon>Pseudomonadati</taxon>
        <taxon>Pseudomonadota</taxon>
        <taxon>Alphaproteobacteria</taxon>
        <taxon>Hyphomicrobiales</taxon>
        <taxon>Ahrensiaceae</taxon>
        <taxon>Ahrensia</taxon>
    </lineage>
</organism>
<sequence length="199" mass="21527">MNENHMDENASGSELPSPISQKINVLKLPAKGLNVKIEPDADVLAALAKSMGVLSISSLSAKLNIKRWHKDGVRVSGPLKAQLYQECVITLEPVEETVNEEINAVFVPETSKLAKPAVTGEANELLIDAEGDDVPEVFQSPFLDVGDIAAEFFALEINPYPRIDGAEEEAQKFAEESASDKEEAKENPFAALAALKDKL</sequence>
<protein>
    <submittedName>
        <fullName evidence="1">DUF177 domain-containing protein</fullName>
    </submittedName>
</protein>
<dbReference type="EMBL" id="JBBMQO010000002">
    <property type="protein sequence ID" value="MEM5500621.1"/>
    <property type="molecule type" value="Genomic_DNA"/>
</dbReference>